<organism evidence="1 2">
    <name type="scientific">Sporolactobacillus inulinus</name>
    <dbReference type="NCBI Taxonomy" id="2078"/>
    <lineage>
        <taxon>Bacteria</taxon>
        <taxon>Bacillati</taxon>
        <taxon>Bacillota</taxon>
        <taxon>Bacilli</taxon>
        <taxon>Bacillales</taxon>
        <taxon>Sporolactobacillaceae</taxon>
        <taxon>Sporolactobacillus</taxon>
    </lineage>
</organism>
<dbReference type="InterPro" id="IPR027417">
    <property type="entry name" value="P-loop_NTPase"/>
</dbReference>
<reference evidence="1 2" key="1">
    <citation type="submission" date="2017-11" db="EMBL/GenBank/DDBJ databases">
        <title>Draft Genome Sequence of Sporolactobacillus inulinus NBRC 111894 Isolated from Koso, a Japanese Sugar-Vegetable Fermented Beverage.</title>
        <authorList>
            <person name="Chiou T.Y."/>
            <person name="Oshima K."/>
            <person name="Suda W."/>
            <person name="Hattori M."/>
            <person name="Takahashi T."/>
        </authorList>
    </citation>
    <scope>NUCLEOTIDE SEQUENCE [LARGE SCALE GENOMIC DNA]</scope>
    <source>
        <strain evidence="1 2">NBRC111894</strain>
    </source>
</reference>
<gene>
    <name evidence="1" type="ORF">NBRC111894_4297</name>
</gene>
<evidence type="ECO:0008006" key="3">
    <source>
        <dbReference type="Google" id="ProtNLM"/>
    </source>
</evidence>
<name>A0A4Y1ZID9_9BACL</name>
<dbReference type="Gene3D" id="3.40.50.300">
    <property type="entry name" value="P-loop containing nucleotide triphosphate hydrolases"/>
    <property type="match status" value="1"/>
</dbReference>
<accession>A0A4Y1ZID9</accession>
<dbReference type="SUPFAM" id="SSF52540">
    <property type="entry name" value="P-loop containing nucleoside triphosphate hydrolases"/>
    <property type="match status" value="1"/>
</dbReference>
<dbReference type="EMBL" id="BEXB01000059">
    <property type="protein sequence ID" value="GAY78743.1"/>
    <property type="molecule type" value="Genomic_DNA"/>
</dbReference>
<evidence type="ECO:0000313" key="2">
    <source>
        <dbReference type="Proteomes" id="UP000319716"/>
    </source>
</evidence>
<proteinExistence type="predicted"/>
<dbReference type="Proteomes" id="UP000319716">
    <property type="component" value="Unassembled WGS sequence"/>
</dbReference>
<sequence length="47" mass="5376">MSKGRIIESGTHDELMQQNGNYAKLYNIQSYYYQGKIKSIEAGGDFQ</sequence>
<evidence type="ECO:0000313" key="1">
    <source>
        <dbReference type="EMBL" id="GAY78743.1"/>
    </source>
</evidence>
<comment type="caution">
    <text evidence="1">The sequence shown here is derived from an EMBL/GenBank/DDBJ whole genome shotgun (WGS) entry which is preliminary data.</text>
</comment>
<dbReference type="AlphaFoldDB" id="A0A4Y1ZID9"/>
<protein>
    <recommendedName>
        <fullName evidence="3">Lipid A export ATP-binding/permease protein MsbA</fullName>
    </recommendedName>
</protein>